<dbReference type="InterPro" id="IPR050879">
    <property type="entry name" value="Acyltransferase_3"/>
</dbReference>
<comment type="caution">
    <text evidence="11">The sequence shown here is derived from an EMBL/GenBank/DDBJ whole genome shotgun (WGS) entry which is preliminary data.</text>
</comment>
<dbReference type="PANTHER" id="PTHR23028">
    <property type="entry name" value="ACETYLTRANSFERASE"/>
    <property type="match status" value="1"/>
</dbReference>
<feature type="transmembrane region" description="Helical" evidence="9">
    <location>
        <begin position="255"/>
        <end position="276"/>
    </location>
</feature>
<feature type="coiled-coil region" evidence="8">
    <location>
        <begin position="391"/>
        <end position="418"/>
    </location>
</feature>
<evidence type="ECO:0000259" key="10">
    <source>
        <dbReference type="Pfam" id="PF01757"/>
    </source>
</evidence>
<accession>A0A430ANK7</accession>
<evidence type="ECO:0000313" key="11">
    <source>
        <dbReference type="EMBL" id="RSU09504.1"/>
    </source>
</evidence>
<gene>
    <name evidence="11" type="ORF">CBF27_12405</name>
</gene>
<evidence type="ECO:0000313" key="12">
    <source>
        <dbReference type="Proteomes" id="UP000286773"/>
    </source>
</evidence>
<feature type="domain" description="Acyltransferase 3" evidence="10">
    <location>
        <begin position="8"/>
        <end position="336"/>
    </location>
</feature>
<keyword evidence="7" id="KW-0012">Acyltransferase</keyword>
<dbReference type="CDD" id="cd01840">
    <property type="entry name" value="SGNH_hydrolase_yrhL_like"/>
    <property type="match status" value="1"/>
</dbReference>
<sequence length="591" mass="66987">MVNRKYIAGMNGIRTLAVLGVIFYHLLPNKMPGGYLGVPLFFVISGYLMTTSVRKRREKSGDIELKQLYLRRLRRLLPPLVFFLFICGAVLPFIDRSLMRNFREIVASSLLFVNNWWQLFNGESYFDRFTGASPFSHLWYLSIEGQFYLVWLFLLKLYYRVADDDKLLAKIISIGIVLSAATMAVFYTPANVNIVYFGTFSRVFSLLLGALLSVVLSIYRTELEKVSRYTGFFAAGACLMIILVCFFHVRDTSAIVYRGGMLVFSLIAALLVGTVIQFPDVDRLMSNPLFAWCGSRSYEIYLWQFPVMIVYETLVHQDGSHLVLHTVVQLSVILLISEVSYRIVQRTVYLSGLTFSKDGLSKLWHHKAALFAVMLLGISFVAGFIQAPSGKNQAANDLQRLLEKNQKALNKESSAQKEKSAVKKMTPAELEAAKKISLTGFGDSILLSAAPSIQEIFPNSYIDAEVGRQLFESIEDFEKLKKEQTFGDVILVVLGANGSFSAKDMDNLMNVADGKPVFFVNTTVNRKWQKSVNTELAKTAKRFDNAHLIDWKTYSQHHDDWFEEDDIHMNHTGAGYFAEYVAQLIIKELKK</sequence>
<keyword evidence="3" id="KW-0808">Transferase</keyword>
<keyword evidence="4 9" id="KW-0812">Transmembrane</keyword>
<name>A0A430ANK7_9ENTE</name>
<feature type="transmembrane region" description="Helical" evidence="9">
    <location>
        <begin position="364"/>
        <end position="385"/>
    </location>
</feature>
<dbReference type="Gene3D" id="3.40.50.1110">
    <property type="entry name" value="SGNH hydrolase"/>
    <property type="match status" value="1"/>
</dbReference>
<comment type="subcellular location">
    <subcellularLocation>
        <location evidence="1">Cell membrane</location>
        <topology evidence="1">Multi-pass membrane protein</topology>
    </subcellularLocation>
</comment>
<keyword evidence="6 9" id="KW-0472">Membrane</keyword>
<evidence type="ECO:0000256" key="7">
    <source>
        <dbReference type="ARBA" id="ARBA00023315"/>
    </source>
</evidence>
<dbReference type="EMBL" id="NGKC01000018">
    <property type="protein sequence ID" value="RSU09504.1"/>
    <property type="molecule type" value="Genomic_DNA"/>
</dbReference>
<feature type="transmembrane region" description="Helical" evidence="9">
    <location>
        <begin position="76"/>
        <end position="94"/>
    </location>
</feature>
<keyword evidence="12" id="KW-1185">Reference proteome</keyword>
<dbReference type="InterPro" id="IPR036514">
    <property type="entry name" value="SGNH_hydro_sf"/>
</dbReference>
<proteinExistence type="predicted"/>
<evidence type="ECO:0000256" key="9">
    <source>
        <dbReference type="SAM" id="Phobius"/>
    </source>
</evidence>
<feature type="transmembrane region" description="Helical" evidence="9">
    <location>
        <begin position="137"/>
        <end position="155"/>
    </location>
</feature>
<feature type="transmembrane region" description="Helical" evidence="9">
    <location>
        <begin position="194"/>
        <end position="219"/>
    </location>
</feature>
<evidence type="ECO:0000256" key="3">
    <source>
        <dbReference type="ARBA" id="ARBA00022679"/>
    </source>
</evidence>
<evidence type="ECO:0000256" key="5">
    <source>
        <dbReference type="ARBA" id="ARBA00022989"/>
    </source>
</evidence>
<dbReference type="GO" id="GO:0016747">
    <property type="term" value="F:acyltransferase activity, transferring groups other than amino-acyl groups"/>
    <property type="evidence" value="ECO:0007669"/>
    <property type="project" value="InterPro"/>
</dbReference>
<feature type="transmembrane region" description="Helical" evidence="9">
    <location>
        <begin position="7"/>
        <end position="27"/>
    </location>
</feature>
<feature type="transmembrane region" description="Helical" evidence="9">
    <location>
        <begin position="231"/>
        <end position="249"/>
    </location>
</feature>
<dbReference type="AlphaFoldDB" id="A0A430ANK7"/>
<evidence type="ECO:0000256" key="2">
    <source>
        <dbReference type="ARBA" id="ARBA00022475"/>
    </source>
</evidence>
<evidence type="ECO:0000256" key="6">
    <source>
        <dbReference type="ARBA" id="ARBA00023136"/>
    </source>
</evidence>
<evidence type="ECO:0000256" key="1">
    <source>
        <dbReference type="ARBA" id="ARBA00004651"/>
    </source>
</evidence>
<dbReference type="GO" id="GO:0005886">
    <property type="term" value="C:plasma membrane"/>
    <property type="evidence" value="ECO:0007669"/>
    <property type="project" value="UniProtKB-SubCell"/>
</dbReference>
<dbReference type="SUPFAM" id="SSF52266">
    <property type="entry name" value="SGNH hydrolase"/>
    <property type="match status" value="1"/>
</dbReference>
<dbReference type="Proteomes" id="UP000286773">
    <property type="component" value="Unassembled WGS sequence"/>
</dbReference>
<feature type="transmembrane region" description="Helical" evidence="9">
    <location>
        <begin position="33"/>
        <end position="50"/>
    </location>
</feature>
<evidence type="ECO:0000256" key="8">
    <source>
        <dbReference type="SAM" id="Coils"/>
    </source>
</evidence>
<protein>
    <recommendedName>
        <fullName evidence="10">Acyltransferase 3 domain-containing protein</fullName>
    </recommendedName>
</protein>
<dbReference type="Pfam" id="PF01757">
    <property type="entry name" value="Acyl_transf_3"/>
    <property type="match status" value="1"/>
</dbReference>
<feature type="transmembrane region" description="Helical" evidence="9">
    <location>
        <begin position="167"/>
        <end position="188"/>
    </location>
</feature>
<dbReference type="PANTHER" id="PTHR23028:SF53">
    <property type="entry name" value="ACYL_TRANSF_3 DOMAIN-CONTAINING PROTEIN"/>
    <property type="match status" value="1"/>
</dbReference>
<dbReference type="InterPro" id="IPR002656">
    <property type="entry name" value="Acyl_transf_3_dom"/>
</dbReference>
<evidence type="ECO:0000256" key="4">
    <source>
        <dbReference type="ARBA" id="ARBA00022692"/>
    </source>
</evidence>
<organism evidence="11 12">
    <name type="scientific">Vagococcus acidifermentans</name>
    <dbReference type="NCBI Taxonomy" id="564710"/>
    <lineage>
        <taxon>Bacteria</taxon>
        <taxon>Bacillati</taxon>
        <taxon>Bacillota</taxon>
        <taxon>Bacilli</taxon>
        <taxon>Lactobacillales</taxon>
        <taxon>Enterococcaceae</taxon>
        <taxon>Vagococcus</taxon>
    </lineage>
</organism>
<keyword evidence="2" id="KW-1003">Cell membrane</keyword>
<keyword evidence="5 9" id="KW-1133">Transmembrane helix</keyword>
<keyword evidence="8" id="KW-0175">Coiled coil</keyword>
<dbReference type="GO" id="GO:0009103">
    <property type="term" value="P:lipopolysaccharide biosynthetic process"/>
    <property type="evidence" value="ECO:0007669"/>
    <property type="project" value="TreeGrafter"/>
</dbReference>
<reference evidence="11 12" key="1">
    <citation type="submission" date="2017-05" db="EMBL/GenBank/DDBJ databases">
        <title>Vagococcus spp. assemblies.</title>
        <authorList>
            <person name="Gulvik C.A."/>
        </authorList>
    </citation>
    <scope>NUCLEOTIDE SEQUENCE [LARGE SCALE GENOMIC DNA]</scope>
    <source>
        <strain evidence="11 12">LMG 24798</strain>
    </source>
</reference>